<proteinExistence type="predicted"/>
<comment type="caution">
    <text evidence="1">The sequence shown here is derived from an EMBL/GenBank/DDBJ whole genome shotgun (WGS) entry which is preliminary data.</text>
</comment>
<sequence length="165" mass="18797">MKRIIISKKPFQHSIRSESLFCNDILKISSPDHETVRLSWEISDAVLSAAEAVLFESIKDVEKQILLFCVKNGERSVRTIHTDAFKGEASVFPAAGNAFYKTEYRIYNSLNMSLAVLTSGCFYLGENGIHSNSSCFLYHDNQQDWTTQFSAYTSYSLIEGKERFR</sequence>
<dbReference type="RefSeq" id="WP_075213041.1">
    <property type="nucleotide sequence ID" value="NZ_AP023088.1"/>
</dbReference>
<name>A0A7Z1B2M8_9BACI</name>
<accession>A0A7Z1B2M8</accession>
<dbReference type="AlphaFoldDB" id="A0A7Z1B2M8"/>
<evidence type="ECO:0000313" key="2">
    <source>
        <dbReference type="Proteomes" id="UP000185604"/>
    </source>
</evidence>
<dbReference type="Proteomes" id="UP000185604">
    <property type="component" value="Unassembled WGS sequence"/>
</dbReference>
<gene>
    <name evidence="1" type="ORF">B4121_2620</name>
</gene>
<protein>
    <submittedName>
        <fullName evidence="1">Uncharacterized protein</fullName>
    </submittedName>
</protein>
<organism evidence="1 2">
    <name type="scientific">Bacillus paralicheniformis</name>
    <dbReference type="NCBI Taxonomy" id="1648923"/>
    <lineage>
        <taxon>Bacteria</taxon>
        <taxon>Bacillati</taxon>
        <taxon>Bacillota</taxon>
        <taxon>Bacilli</taxon>
        <taxon>Bacillales</taxon>
        <taxon>Bacillaceae</taxon>
        <taxon>Bacillus</taxon>
    </lineage>
</organism>
<reference evidence="1 2" key="1">
    <citation type="journal article" date="2016" name="Front. Microbiol.">
        <title>High-Level Heat Resistance of Spores of Bacillus amyloliquefaciens and Bacillus licheniformis Results from the Presence of a spoVA Operon in a Tn1546 Transposon.</title>
        <authorList>
            <person name="Berendsen E.M."/>
            <person name="Koning R.A."/>
            <person name="Boekhorst J."/>
            <person name="de Jong A."/>
            <person name="Kuipers O.P."/>
            <person name="Wells-Bennik M.H."/>
        </authorList>
    </citation>
    <scope>NUCLEOTIDE SEQUENCE [LARGE SCALE GENOMIC DNA]</scope>
    <source>
        <strain evidence="1 2">B4121</strain>
    </source>
</reference>
<evidence type="ECO:0000313" key="1">
    <source>
        <dbReference type="EMBL" id="OLF91142.1"/>
    </source>
</evidence>
<dbReference type="EMBL" id="LKPO01000019">
    <property type="protein sequence ID" value="OLF91142.1"/>
    <property type="molecule type" value="Genomic_DNA"/>
</dbReference>